<dbReference type="AlphaFoldDB" id="A0A2A5RJY0"/>
<keyword evidence="3" id="KW-1185">Reference proteome</keyword>
<evidence type="ECO:0000313" key="2">
    <source>
        <dbReference type="EMBL" id="PCR99463.1"/>
    </source>
</evidence>
<name>A0A2A5RJY0_9LACT</name>
<protein>
    <recommendedName>
        <fullName evidence="4">Integral membrane protein</fullName>
    </recommendedName>
</protein>
<dbReference type="Proteomes" id="UP000218181">
    <property type="component" value="Unassembled WGS sequence"/>
</dbReference>
<dbReference type="NCBIfam" id="TIGR01906">
    <property type="entry name" value="integ_TIGR01906"/>
    <property type="match status" value="1"/>
</dbReference>
<keyword evidence="1" id="KW-1133">Transmembrane helix</keyword>
<sequence length="205" mass="24118">MRDKFIFTGSILWIIATSVIVTILLAIPLFGLEIPLYHLTEAAQMSGSRLWHNFLVLMNYLLNPFIGTLKMPVFPSSTSGLKHFSEVKHLFMFALSLVVLLFPLFVLFIKDNLRIVFHNGLRFMMWLPILISLVAFLIGFDQFFLYFHEVLFRDNTWLFDPAKDPIIDVLPEQYFMHTFLIFAIVYEAIFYGLYRKGYSRIKRMK</sequence>
<feature type="transmembrane region" description="Helical" evidence="1">
    <location>
        <begin position="50"/>
        <end position="69"/>
    </location>
</feature>
<comment type="caution">
    <text evidence="2">The sequence shown here is derived from an EMBL/GenBank/DDBJ whole genome shotgun (WGS) entry which is preliminary data.</text>
</comment>
<reference evidence="2 3" key="1">
    <citation type="submission" date="2014-12" db="EMBL/GenBank/DDBJ databases">
        <title>Draft genome sequences of 10 type strains of Lactococcus.</title>
        <authorList>
            <person name="Sun Z."/>
            <person name="Zhong Z."/>
            <person name="Liu W."/>
            <person name="Zhang W."/>
            <person name="Zhang H."/>
        </authorList>
    </citation>
    <scope>NUCLEOTIDE SEQUENCE [LARGE SCALE GENOMIC DNA]</scope>
    <source>
        <strain evidence="2 3">JCM 16395</strain>
    </source>
</reference>
<dbReference type="RefSeq" id="WP_096818560.1">
    <property type="nucleotide sequence ID" value="NZ_JXJU01000008.1"/>
</dbReference>
<evidence type="ECO:0008006" key="4">
    <source>
        <dbReference type="Google" id="ProtNLM"/>
    </source>
</evidence>
<proteinExistence type="predicted"/>
<dbReference type="OrthoDB" id="9813051at2"/>
<keyword evidence="1" id="KW-0472">Membrane</keyword>
<dbReference type="Pfam" id="PF07314">
    <property type="entry name" value="Lit"/>
    <property type="match status" value="1"/>
</dbReference>
<organism evidence="2 3">
    <name type="scientific">Lactococcus fujiensis JCM 16395</name>
    <dbReference type="NCBI Taxonomy" id="1291764"/>
    <lineage>
        <taxon>Bacteria</taxon>
        <taxon>Bacillati</taxon>
        <taxon>Bacillota</taxon>
        <taxon>Bacilli</taxon>
        <taxon>Lactobacillales</taxon>
        <taxon>Streptococcaceae</taxon>
        <taxon>Lactococcus</taxon>
    </lineage>
</organism>
<dbReference type="InterPro" id="IPR010178">
    <property type="entry name" value="Lit"/>
</dbReference>
<dbReference type="STRING" id="1291764.GCA_001311235_01589"/>
<feature type="transmembrane region" description="Helical" evidence="1">
    <location>
        <begin position="6"/>
        <end position="30"/>
    </location>
</feature>
<evidence type="ECO:0000313" key="3">
    <source>
        <dbReference type="Proteomes" id="UP000218181"/>
    </source>
</evidence>
<keyword evidence="1" id="KW-0812">Transmembrane</keyword>
<feature type="transmembrane region" description="Helical" evidence="1">
    <location>
        <begin position="89"/>
        <end position="109"/>
    </location>
</feature>
<accession>A0A2A5RJY0</accession>
<dbReference type="EMBL" id="JXJU01000008">
    <property type="protein sequence ID" value="PCR99463.1"/>
    <property type="molecule type" value="Genomic_DNA"/>
</dbReference>
<evidence type="ECO:0000256" key="1">
    <source>
        <dbReference type="SAM" id="Phobius"/>
    </source>
</evidence>
<gene>
    <name evidence="2" type="ORF">RT41_GL001839</name>
</gene>
<feature type="transmembrane region" description="Helical" evidence="1">
    <location>
        <begin position="121"/>
        <end position="147"/>
    </location>
</feature>
<feature type="transmembrane region" description="Helical" evidence="1">
    <location>
        <begin position="174"/>
        <end position="194"/>
    </location>
</feature>